<comment type="catalytic activity">
    <reaction evidence="5">
        <text>an adenosine in mRNA + S-adenosyl-L-methionine = an N(6)-methyladenosine in mRNA + S-adenosyl-L-homocysteine + H(+)</text>
        <dbReference type="Rhea" id="RHEA:55584"/>
        <dbReference type="Rhea" id="RHEA-COMP:12414"/>
        <dbReference type="Rhea" id="RHEA-COMP:12417"/>
        <dbReference type="ChEBI" id="CHEBI:15378"/>
        <dbReference type="ChEBI" id="CHEBI:57856"/>
        <dbReference type="ChEBI" id="CHEBI:59789"/>
        <dbReference type="ChEBI" id="CHEBI:74411"/>
        <dbReference type="ChEBI" id="CHEBI:74449"/>
        <dbReference type="EC" id="2.1.1.348"/>
    </reaction>
</comment>
<evidence type="ECO:0000256" key="1">
    <source>
        <dbReference type="ARBA" id="ARBA00012160"/>
    </source>
</evidence>
<evidence type="ECO:0000256" key="7">
    <source>
        <dbReference type="SAM" id="MobiDB-lite"/>
    </source>
</evidence>
<dbReference type="PANTHER" id="PTHR12829">
    <property type="entry name" value="N6-ADENOSINE-METHYLTRANSFERASE"/>
    <property type="match status" value="1"/>
</dbReference>
<evidence type="ECO:0000256" key="6">
    <source>
        <dbReference type="PROSITE-ProRule" id="PRU00489"/>
    </source>
</evidence>
<reference evidence="9" key="1">
    <citation type="submission" date="2011-02" db="EMBL/GenBank/DDBJ databases">
        <title>The Genome Sequence of Capsaspora owczarzaki ATCC 30864.</title>
        <authorList>
            <person name="Russ C."/>
            <person name="Cuomo C."/>
            <person name="Burger G."/>
            <person name="Gray M.W."/>
            <person name="Holland P.W.H."/>
            <person name="King N."/>
            <person name="Lang F.B.F."/>
            <person name="Roger A.J."/>
            <person name="Ruiz-Trillo I."/>
            <person name="Young S.K."/>
            <person name="Zeng Q."/>
            <person name="Gargeya S."/>
            <person name="Alvarado L."/>
            <person name="Berlin A."/>
            <person name="Chapman S.B."/>
            <person name="Chen Z."/>
            <person name="Freedman E."/>
            <person name="Gellesch M."/>
            <person name="Goldberg J."/>
            <person name="Griggs A."/>
            <person name="Gujja S."/>
            <person name="Heilman E."/>
            <person name="Heiman D."/>
            <person name="Howarth C."/>
            <person name="Mehta T."/>
            <person name="Neiman D."/>
            <person name="Pearson M."/>
            <person name="Roberts A."/>
            <person name="Saif S."/>
            <person name="Shea T."/>
            <person name="Shenoy N."/>
            <person name="Sisk P."/>
            <person name="Stolte C."/>
            <person name="Sykes S."/>
            <person name="White J."/>
            <person name="Yandava C."/>
            <person name="Haas B."/>
            <person name="Nusbaum C."/>
            <person name="Birren B."/>
        </authorList>
    </citation>
    <scope>NUCLEOTIDE SEQUENCE</scope>
    <source>
        <strain evidence="9">ATCC 30864</strain>
    </source>
</reference>
<dbReference type="GO" id="GO:0032259">
    <property type="term" value="P:methylation"/>
    <property type="evidence" value="ECO:0007669"/>
    <property type="project" value="UniProtKB-KW"/>
</dbReference>
<evidence type="ECO:0000313" key="8">
    <source>
        <dbReference type="EMBL" id="KJE94137.1"/>
    </source>
</evidence>
<dbReference type="AlphaFoldDB" id="A0A0D2VSP5"/>
<dbReference type="eggNOG" id="KOG2098">
    <property type="taxonomic scope" value="Eukaryota"/>
</dbReference>
<gene>
    <name evidence="8" type="ORF">CAOG_004822</name>
</gene>
<dbReference type="Pfam" id="PF05063">
    <property type="entry name" value="MT-A70"/>
    <property type="match status" value="1"/>
</dbReference>
<evidence type="ECO:0000256" key="5">
    <source>
        <dbReference type="ARBA" id="ARBA00048957"/>
    </source>
</evidence>
<organism evidence="8 9">
    <name type="scientific">Capsaspora owczarzaki (strain ATCC 30864)</name>
    <dbReference type="NCBI Taxonomy" id="595528"/>
    <lineage>
        <taxon>Eukaryota</taxon>
        <taxon>Filasterea</taxon>
        <taxon>Capsaspora</taxon>
    </lineage>
</organism>
<feature type="region of interest" description="Disordered" evidence="7">
    <location>
        <begin position="35"/>
        <end position="61"/>
    </location>
</feature>
<protein>
    <recommendedName>
        <fullName evidence="1">mRNA m(6)A methyltransferase</fullName>
        <ecNumber evidence="1">2.1.1.348</ecNumber>
    </recommendedName>
</protein>
<dbReference type="InterPro" id="IPR007757">
    <property type="entry name" value="MT-A70-like"/>
</dbReference>
<name>A0A0D2VSP5_CAPO3</name>
<dbReference type="PhylomeDB" id="A0A0D2VSP5"/>
<dbReference type="GO" id="GO:0036396">
    <property type="term" value="C:RNA N6-methyladenosine methyltransferase complex"/>
    <property type="evidence" value="ECO:0007669"/>
    <property type="project" value="TreeGrafter"/>
</dbReference>
<dbReference type="EMBL" id="KE346366">
    <property type="protein sequence ID" value="KJE94137.1"/>
    <property type="molecule type" value="Genomic_DNA"/>
</dbReference>
<accession>A0A0D2VSP5</accession>
<sequence length="420" mass="45260">MKRRQSRHFLVRTAEDLEREVEELENAIQLQQDLLQQQPVISPHATKPSSSSSSSSSSAPPICAVAGLDRAGEIASDALALIPAKTDPARGPAATGAYSSSNSMEELLGENASSVTGPATDVSAIELGVPIAIVNPVAITATASNPLNTTHGSMAIPSSISGDSLTGITRAGTTTSPPDVVAHSRRLLESTNGSFSPIGRGVPTAAAVEDDPEADEADAIEVDFEPPPHCVPIKANVLEFDWASLAAHCQFDVIMMDPPWQLASNAPTRGIALTYNQLPDAAIEDIPIASLQRNGGFVFVWVINNRYAKAFDMLKRWGYRFVDSIDWVKFTVNRRLAKCHGFYLQHAKETCLIGLKGDPPPGCVGNVASDVIFSERRGNSQKPDEMYELVEALVPNGKYLEIFGRRNNLRNYWVTIGNEL</sequence>
<evidence type="ECO:0000256" key="2">
    <source>
        <dbReference type="ARBA" id="ARBA00022603"/>
    </source>
</evidence>
<keyword evidence="4" id="KW-0949">S-adenosyl-L-methionine</keyword>
<dbReference type="Proteomes" id="UP000008743">
    <property type="component" value="Unassembled WGS sequence"/>
</dbReference>
<evidence type="ECO:0000256" key="4">
    <source>
        <dbReference type="ARBA" id="ARBA00022691"/>
    </source>
</evidence>
<comment type="similarity">
    <text evidence="6">Belongs to the MT-A70-like family.</text>
</comment>
<dbReference type="GO" id="GO:0001734">
    <property type="term" value="F:mRNA m(6)A methyltransferase activity"/>
    <property type="evidence" value="ECO:0007669"/>
    <property type="project" value="UniProtKB-EC"/>
</dbReference>
<keyword evidence="2" id="KW-0489">Methyltransferase</keyword>
<dbReference type="OrthoDB" id="10262526at2759"/>
<evidence type="ECO:0000313" key="9">
    <source>
        <dbReference type="Proteomes" id="UP000008743"/>
    </source>
</evidence>
<dbReference type="STRING" id="595528.A0A0D2VSP5"/>
<dbReference type="SUPFAM" id="SSF53335">
    <property type="entry name" value="S-adenosyl-L-methionine-dependent methyltransferases"/>
    <property type="match status" value="1"/>
</dbReference>
<dbReference type="InterPro" id="IPR029063">
    <property type="entry name" value="SAM-dependent_MTases_sf"/>
</dbReference>
<dbReference type="PANTHER" id="PTHR12829:SF7">
    <property type="entry name" value="N6-ADENOSINE-METHYLTRANSFERASE CATALYTIC SUBUNIT"/>
    <property type="match status" value="1"/>
</dbReference>
<dbReference type="PROSITE" id="PS51143">
    <property type="entry name" value="MT_A70"/>
    <property type="match status" value="1"/>
</dbReference>
<keyword evidence="9" id="KW-1185">Reference proteome</keyword>
<evidence type="ECO:0000256" key="3">
    <source>
        <dbReference type="ARBA" id="ARBA00022679"/>
    </source>
</evidence>
<dbReference type="InParanoid" id="A0A0D2VSP5"/>
<proteinExistence type="inferred from homology"/>
<dbReference type="EC" id="2.1.1.348" evidence="1"/>
<keyword evidence="3" id="KW-0808">Transferase</keyword>
<dbReference type="GO" id="GO:0005634">
    <property type="term" value="C:nucleus"/>
    <property type="evidence" value="ECO:0007669"/>
    <property type="project" value="TreeGrafter"/>
</dbReference>
<feature type="compositionally biased region" description="Low complexity" evidence="7">
    <location>
        <begin position="49"/>
        <end position="58"/>
    </location>
</feature>